<protein>
    <submittedName>
        <fullName evidence="2">Pilus assembly protein PilX</fullName>
    </submittedName>
</protein>
<reference evidence="2 3" key="1">
    <citation type="submission" date="2015-02" db="EMBL/GenBank/DDBJ databases">
        <title>Draft genome sequence of Pseudomonas stutzeri NT0128 isolated from wheat (Triticum turgidum) rhizosphere.</title>
        <authorList>
            <person name="Tovi N."/>
            <person name="Frenk S."/>
            <person name="Hadar Y."/>
            <person name="Minz D."/>
        </authorList>
    </citation>
    <scope>NUCLEOTIDE SEQUENCE [LARGE SCALE GENOMIC DNA]</scope>
    <source>
        <strain evidence="2 3">NT0128</strain>
    </source>
</reference>
<feature type="domain" description="Type 4 fimbrial biogenesis protein PilX N-terminal" evidence="1">
    <location>
        <begin position="10"/>
        <end position="60"/>
    </location>
</feature>
<evidence type="ECO:0000313" key="2">
    <source>
        <dbReference type="EMBL" id="KJH83750.1"/>
    </source>
</evidence>
<gene>
    <name evidence="2" type="ORF">UF78_03765</name>
</gene>
<dbReference type="Proteomes" id="UP000032487">
    <property type="component" value="Unassembled WGS sequence"/>
</dbReference>
<evidence type="ECO:0000259" key="1">
    <source>
        <dbReference type="Pfam" id="PF14341"/>
    </source>
</evidence>
<organism evidence="2 3">
    <name type="scientific">Stutzerimonas stutzeri</name>
    <name type="common">Pseudomonas stutzeri</name>
    <dbReference type="NCBI Taxonomy" id="316"/>
    <lineage>
        <taxon>Bacteria</taxon>
        <taxon>Pseudomonadati</taxon>
        <taxon>Pseudomonadota</taxon>
        <taxon>Gammaproteobacteria</taxon>
        <taxon>Pseudomonadales</taxon>
        <taxon>Pseudomonadaceae</taxon>
        <taxon>Stutzerimonas</taxon>
    </lineage>
</organism>
<evidence type="ECO:0000313" key="3">
    <source>
        <dbReference type="Proteomes" id="UP000032487"/>
    </source>
</evidence>
<dbReference type="AlphaFoldDB" id="A0A0D9ARW0"/>
<dbReference type="OrthoDB" id="6891364at2"/>
<dbReference type="PATRIC" id="fig|316.101.peg.1609"/>
<dbReference type="InterPro" id="IPR025746">
    <property type="entry name" value="PilX_N_dom"/>
</dbReference>
<dbReference type="EMBL" id="JYHV01000010">
    <property type="protein sequence ID" value="KJH83750.1"/>
    <property type="molecule type" value="Genomic_DNA"/>
</dbReference>
<name>A0A0D9ARW0_STUST</name>
<dbReference type="RefSeq" id="WP_045160697.1">
    <property type="nucleotide sequence ID" value="NZ_JYHV01000010.1"/>
</dbReference>
<accession>A0A0D9ARW0</accession>
<dbReference type="Pfam" id="PF14341">
    <property type="entry name" value="PilX_N"/>
    <property type="match status" value="1"/>
</dbReference>
<sequence>MTAFQPARERGATLLVALVMLLIMTVLAASSMRGVVLETRITGNRAENLRLQGAANAALREAEFRFYGPAYLRDKLEPTQSNCQKDNVLQANGANRPCLLNISGNADRLSYMLDPLKYLKNSSAENKSGADTDAAGTTEFITWMPYRGRIAGNDNVTSTDFSAYWNTYLISIGEDDATALNAEYGAVMEGRGTYFYQINGQADDRLAVQSTTANVYVGLNN</sequence>
<proteinExistence type="predicted"/>
<comment type="caution">
    <text evidence="2">The sequence shown here is derived from an EMBL/GenBank/DDBJ whole genome shotgun (WGS) entry which is preliminary data.</text>
</comment>